<keyword evidence="2" id="KW-1185">Reference proteome</keyword>
<proteinExistence type="predicted"/>
<organism evidence="1 2">
    <name type="scientific">Albimonas pacifica</name>
    <dbReference type="NCBI Taxonomy" id="1114924"/>
    <lineage>
        <taxon>Bacteria</taxon>
        <taxon>Pseudomonadati</taxon>
        <taxon>Pseudomonadota</taxon>
        <taxon>Alphaproteobacteria</taxon>
        <taxon>Rhodobacterales</taxon>
        <taxon>Paracoccaceae</taxon>
        <taxon>Albimonas</taxon>
    </lineage>
</organism>
<reference evidence="1 2" key="1">
    <citation type="submission" date="2016-10" db="EMBL/GenBank/DDBJ databases">
        <authorList>
            <person name="de Groot N.N."/>
        </authorList>
    </citation>
    <scope>NUCLEOTIDE SEQUENCE [LARGE SCALE GENOMIC DNA]</scope>
    <source>
        <strain evidence="1 2">CGMCC 1.11030</strain>
    </source>
</reference>
<evidence type="ECO:0000313" key="1">
    <source>
        <dbReference type="EMBL" id="SFJ27095.1"/>
    </source>
</evidence>
<evidence type="ECO:0000313" key="2">
    <source>
        <dbReference type="Proteomes" id="UP000199377"/>
    </source>
</evidence>
<dbReference type="AlphaFoldDB" id="A0A1I3Q082"/>
<name>A0A1I3Q082_9RHOB</name>
<protein>
    <submittedName>
        <fullName evidence="1">Uncharacterized protein</fullName>
    </submittedName>
</protein>
<accession>A0A1I3Q082</accession>
<dbReference type="Proteomes" id="UP000199377">
    <property type="component" value="Unassembled WGS sequence"/>
</dbReference>
<sequence length="42" mass="4907">MLHMLHDIFEYRVGHVADEKIMLRVAIRQEGSKIVRGFSDHA</sequence>
<gene>
    <name evidence="1" type="ORF">SAMN05216258_12312</name>
</gene>
<dbReference type="EMBL" id="FOQH01000023">
    <property type="protein sequence ID" value="SFJ27095.1"/>
    <property type="molecule type" value="Genomic_DNA"/>
</dbReference>